<gene>
    <name evidence="3" type="ORF">QJS04_geneDACA016529</name>
</gene>
<dbReference type="SUPFAM" id="SSF53756">
    <property type="entry name" value="UDP-Glycosyltransferase/glycogen phosphorylase"/>
    <property type="match status" value="1"/>
</dbReference>
<evidence type="ECO:0000313" key="4">
    <source>
        <dbReference type="Proteomes" id="UP001179952"/>
    </source>
</evidence>
<keyword evidence="4" id="KW-1185">Reference proteome</keyword>
<name>A0AAV9BAK1_ACOGR</name>
<protein>
    <submittedName>
        <fullName evidence="3">UDP-glycosyltransferase 89B1</fullName>
    </submittedName>
</protein>
<dbReference type="GO" id="GO:0035251">
    <property type="term" value="F:UDP-glucosyltransferase activity"/>
    <property type="evidence" value="ECO:0007669"/>
    <property type="project" value="TreeGrafter"/>
</dbReference>
<proteinExistence type="inferred from homology"/>
<sequence>MSRTCAPHVLLLPHPLSGHMLPLLDLAHHLSLRGLTITVHSTPENLPNLHPLISSSPTVHPLLLPLPVQSQPSNDFRDTMVAMGSLHAPILEWAKAHSAPPVLIVSDFFLGWTRRLAEELGVPRVVFSPSGALPQALNHCLWREMPEREGDPVSEFVKKGMLDNVASWGVIVNSFKGMDGMYVDHLRRDLGHDRVWAVGPLSVAGVRPERAGLGQDVKGWLDGCPVGSVVYVCFGSMKKLFAHQTVAAALEESGVRFLWALKAAPTASNGDSLPDGFEKRTAGRGVVMRGWVAQVEILRHDAVGVFLTHCGWNSILEGIAAGVSLLAWPMTADQFYNARLLVEELGVAVRVCEGGEESVPEVGELAEKVKEAVSEGGGEMGVRGRELGRKALEAVEVGGSSYGDLDGFVGEVVKLHCLT</sequence>
<dbReference type="PANTHER" id="PTHR48047:SF8">
    <property type="entry name" value="FLAVONOL 3-O-GLUCOSYLTRANSFERASE UGT89B1"/>
    <property type="match status" value="1"/>
</dbReference>
<dbReference type="Proteomes" id="UP001179952">
    <property type="component" value="Unassembled WGS sequence"/>
</dbReference>
<reference evidence="3" key="1">
    <citation type="journal article" date="2023" name="Nat. Commun.">
        <title>Diploid and tetraploid genomes of Acorus and the evolution of monocots.</title>
        <authorList>
            <person name="Ma L."/>
            <person name="Liu K.W."/>
            <person name="Li Z."/>
            <person name="Hsiao Y.Y."/>
            <person name="Qi Y."/>
            <person name="Fu T."/>
            <person name="Tang G.D."/>
            <person name="Zhang D."/>
            <person name="Sun W.H."/>
            <person name="Liu D.K."/>
            <person name="Li Y."/>
            <person name="Chen G.Z."/>
            <person name="Liu X.D."/>
            <person name="Liao X.Y."/>
            <person name="Jiang Y.T."/>
            <person name="Yu X."/>
            <person name="Hao Y."/>
            <person name="Huang J."/>
            <person name="Zhao X.W."/>
            <person name="Ke S."/>
            <person name="Chen Y.Y."/>
            <person name="Wu W.L."/>
            <person name="Hsu J.L."/>
            <person name="Lin Y.F."/>
            <person name="Huang M.D."/>
            <person name="Li C.Y."/>
            <person name="Huang L."/>
            <person name="Wang Z.W."/>
            <person name="Zhao X."/>
            <person name="Zhong W.Y."/>
            <person name="Peng D.H."/>
            <person name="Ahmad S."/>
            <person name="Lan S."/>
            <person name="Zhang J.S."/>
            <person name="Tsai W.C."/>
            <person name="Van de Peer Y."/>
            <person name="Liu Z.J."/>
        </authorList>
    </citation>
    <scope>NUCLEOTIDE SEQUENCE</scope>
    <source>
        <strain evidence="3">SCP</strain>
    </source>
</reference>
<comment type="caution">
    <text evidence="3">The sequence shown here is derived from an EMBL/GenBank/DDBJ whole genome shotgun (WGS) entry which is preliminary data.</text>
</comment>
<comment type="similarity">
    <text evidence="1">Belongs to the UDP-glycosyltransferase family.</text>
</comment>
<evidence type="ECO:0000313" key="3">
    <source>
        <dbReference type="EMBL" id="KAK1273566.1"/>
    </source>
</evidence>
<reference evidence="3" key="2">
    <citation type="submission" date="2023-06" db="EMBL/GenBank/DDBJ databases">
        <authorList>
            <person name="Ma L."/>
            <person name="Liu K.-W."/>
            <person name="Li Z."/>
            <person name="Hsiao Y.-Y."/>
            <person name="Qi Y."/>
            <person name="Fu T."/>
            <person name="Tang G."/>
            <person name="Zhang D."/>
            <person name="Sun W.-H."/>
            <person name="Liu D.-K."/>
            <person name="Li Y."/>
            <person name="Chen G.-Z."/>
            <person name="Liu X.-D."/>
            <person name="Liao X.-Y."/>
            <person name="Jiang Y.-T."/>
            <person name="Yu X."/>
            <person name="Hao Y."/>
            <person name="Huang J."/>
            <person name="Zhao X.-W."/>
            <person name="Ke S."/>
            <person name="Chen Y.-Y."/>
            <person name="Wu W.-L."/>
            <person name="Hsu J.-L."/>
            <person name="Lin Y.-F."/>
            <person name="Huang M.-D."/>
            <person name="Li C.-Y."/>
            <person name="Huang L."/>
            <person name="Wang Z.-W."/>
            <person name="Zhao X."/>
            <person name="Zhong W.-Y."/>
            <person name="Peng D.-H."/>
            <person name="Ahmad S."/>
            <person name="Lan S."/>
            <person name="Zhang J.-S."/>
            <person name="Tsai W.-C."/>
            <person name="Van De Peer Y."/>
            <person name="Liu Z.-J."/>
        </authorList>
    </citation>
    <scope>NUCLEOTIDE SEQUENCE</scope>
    <source>
        <strain evidence="3">SCP</strain>
        <tissue evidence="3">Leaves</tissue>
    </source>
</reference>
<organism evidence="3 4">
    <name type="scientific">Acorus gramineus</name>
    <name type="common">Dwarf sweet flag</name>
    <dbReference type="NCBI Taxonomy" id="55184"/>
    <lineage>
        <taxon>Eukaryota</taxon>
        <taxon>Viridiplantae</taxon>
        <taxon>Streptophyta</taxon>
        <taxon>Embryophyta</taxon>
        <taxon>Tracheophyta</taxon>
        <taxon>Spermatophyta</taxon>
        <taxon>Magnoliopsida</taxon>
        <taxon>Liliopsida</taxon>
        <taxon>Acoraceae</taxon>
        <taxon>Acorus</taxon>
    </lineage>
</organism>
<dbReference type="Gene3D" id="3.40.50.2000">
    <property type="entry name" value="Glycogen Phosphorylase B"/>
    <property type="match status" value="2"/>
</dbReference>
<dbReference type="AlphaFoldDB" id="A0AAV9BAK1"/>
<accession>A0AAV9BAK1</accession>
<dbReference type="Pfam" id="PF00201">
    <property type="entry name" value="UDPGT"/>
    <property type="match status" value="1"/>
</dbReference>
<dbReference type="CDD" id="cd03784">
    <property type="entry name" value="GT1_Gtf-like"/>
    <property type="match status" value="1"/>
</dbReference>
<dbReference type="PANTHER" id="PTHR48047">
    <property type="entry name" value="GLYCOSYLTRANSFERASE"/>
    <property type="match status" value="1"/>
</dbReference>
<keyword evidence="2" id="KW-0808">Transferase</keyword>
<evidence type="ECO:0000256" key="2">
    <source>
        <dbReference type="ARBA" id="ARBA00022679"/>
    </source>
</evidence>
<dbReference type="FunFam" id="3.40.50.2000:FF:000064">
    <property type="entry name" value="Glycosyltransferase"/>
    <property type="match status" value="1"/>
</dbReference>
<evidence type="ECO:0000256" key="1">
    <source>
        <dbReference type="ARBA" id="ARBA00009995"/>
    </source>
</evidence>
<dbReference type="InterPro" id="IPR002213">
    <property type="entry name" value="UDP_glucos_trans"/>
</dbReference>
<dbReference type="EMBL" id="JAUJYN010000004">
    <property type="protein sequence ID" value="KAK1273566.1"/>
    <property type="molecule type" value="Genomic_DNA"/>
</dbReference>